<feature type="region of interest" description="Disordered" evidence="1">
    <location>
        <begin position="570"/>
        <end position="600"/>
    </location>
</feature>
<protein>
    <recommendedName>
        <fullName evidence="4">Potassium channel tetramerisation-type BTB domain-containing protein</fullName>
    </recommendedName>
</protein>
<accession>A0A8E2JES0</accession>
<reference evidence="2 3" key="1">
    <citation type="journal article" date="2016" name="Nat. Commun.">
        <title>Ectomycorrhizal ecology is imprinted in the genome of the dominant symbiotic fungus Cenococcum geophilum.</title>
        <authorList>
            <consortium name="DOE Joint Genome Institute"/>
            <person name="Peter M."/>
            <person name="Kohler A."/>
            <person name="Ohm R.A."/>
            <person name="Kuo A."/>
            <person name="Krutzmann J."/>
            <person name="Morin E."/>
            <person name="Arend M."/>
            <person name="Barry K.W."/>
            <person name="Binder M."/>
            <person name="Choi C."/>
            <person name="Clum A."/>
            <person name="Copeland A."/>
            <person name="Grisel N."/>
            <person name="Haridas S."/>
            <person name="Kipfer T."/>
            <person name="LaButti K."/>
            <person name="Lindquist E."/>
            <person name="Lipzen A."/>
            <person name="Maire R."/>
            <person name="Meier B."/>
            <person name="Mihaltcheva S."/>
            <person name="Molinier V."/>
            <person name="Murat C."/>
            <person name="Poggeler S."/>
            <person name="Quandt C.A."/>
            <person name="Sperisen C."/>
            <person name="Tritt A."/>
            <person name="Tisserant E."/>
            <person name="Crous P.W."/>
            <person name="Henrissat B."/>
            <person name="Nehls U."/>
            <person name="Egli S."/>
            <person name="Spatafora J.W."/>
            <person name="Grigoriev I.V."/>
            <person name="Martin F.M."/>
        </authorList>
    </citation>
    <scope>NUCLEOTIDE SEQUENCE [LARGE SCALE GENOMIC DNA]</scope>
    <source>
        <strain evidence="2 3">CBS 459.81</strain>
    </source>
</reference>
<keyword evidence="3" id="KW-1185">Reference proteome</keyword>
<dbReference type="InterPro" id="IPR011333">
    <property type="entry name" value="SKP1/BTB/POZ_sf"/>
</dbReference>
<feature type="compositionally biased region" description="Low complexity" evidence="1">
    <location>
        <begin position="81"/>
        <end position="94"/>
    </location>
</feature>
<evidence type="ECO:0000313" key="3">
    <source>
        <dbReference type="Proteomes" id="UP000250266"/>
    </source>
</evidence>
<evidence type="ECO:0000256" key="1">
    <source>
        <dbReference type="SAM" id="MobiDB-lite"/>
    </source>
</evidence>
<feature type="compositionally biased region" description="Polar residues" evidence="1">
    <location>
        <begin position="15"/>
        <end position="37"/>
    </location>
</feature>
<dbReference type="Proteomes" id="UP000250266">
    <property type="component" value="Unassembled WGS sequence"/>
</dbReference>
<dbReference type="OrthoDB" id="2414723at2759"/>
<feature type="region of interest" description="Disordered" evidence="1">
    <location>
        <begin position="748"/>
        <end position="769"/>
    </location>
</feature>
<sequence length="832" mass="89990">MPDQSGRTTSRDFAFQSTDQAFSLSGDSSLATPFRSNTSDRYEPDTGANHVSNATAQTISSSTLIQTPSTEASLRPPNFSAHQQPAHQSQSPGGFADYAYSPGGPLLWDWNDPIDFPEFSHHYEPQGELVHEQNQRLPVQDFSIPLPIAQDPIYRSPQQIPSAPPTTTQNPLSPPPRRQLQRPAVHTAMKRKADSEPNSATSVAVSFVGDSQQPPAKRASKSRSSSTASANAPAIASGQADRRSTMSQTQSSTGAVAPDPATQTSTEVQRRKGSDKGIATTGRQLEAVRPRKIAEASSSNNILPAGKVFPIQIGSELFRLSGASISSDAPSYFSHFFGEQLHNTAGRAGDLRTLYIDRDPITFRDISLHLQGYHIKPRDGEHFVRLFADAQFYSLPRLTKQLFDTDIFIRVGQRDFQIPRDLFSAPGDSPNYFSLGFAQFFSTPAEVFPGLDRNALLRPPSILPPAVPNRSGDTFAELLRILQGYNVNIRDEAHRSELLRDARYFHLKGLEQRLIPCEISFNLARNTSEILIRLEDIRQSGVSFTPDSSASGGLASVSSSGAGASPAATTALATGATSHSSKPLTPSPISGTASGSGASLSSGTLHMHGAGTVSYARPYTDDHANTNILILETGNPESTRLHFPLILASTTSSLELRATFSGQTLARITSLFSVVAAKMGLPATQPLGLMMMQSGGGVAAQPISPENSGVSESKVRVRWEQDAWVEIDGVPVEVANAEDGVVGVRKAREGKRKGQDGDVDMGEGGEDEWIWGGARDEGEEAREWIVTKGHWRLRVEPVEADGGVKMQVVMCVVRIEAISGERARNRRRAFLW</sequence>
<feature type="region of interest" description="Disordered" evidence="1">
    <location>
        <begin position="1"/>
        <end position="98"/>
    </location>
</feature>
<organism evidence="2 3">
    <name type="scientific">Lepidopterella palustris CBS 459.81</name>
    <dbReference type="NCBI Taxonomy" id="1314670"/>
    <lineage>
        <taxon>Eukaryota</taxon>
        <taxon>Fungi</taxon>
        <taxon>Dikarya</taxon>
        <taxon>Ascomycota</taxon>
        <taxon>Pezizomycotina</taxon>
        <taxon>Dothideomycetes</taxon>
        <taxon>Pleosporomycetidae</taxon>
        <taxon>Mytilinidiales</taxon>
        <taxon>Argynnaceae</taxon>
        <taxon>Lepidopterella</taxon>
    </lineage>
</organism>
<evidence type="ECO:0000313" key="2">
    <source>
        <dbReference type="EMBL" id="OCK79697.1"/>
    </source>
</evidence>
<feature type="compositionally biased region" description="Low complexity" evidence="1">
    <location>
        <begin position="590"/>
        <end position="600"/>
    </location>
</feature>
<feature type="compositionally biased region" description="Low complexity" evidence="1">
    <location>
        <begin position="222"/>
        <end position="253"/>
    </location>
</feature>
<proteinExistence type="predicted"/>
<name>A0A8E2JES0_9PEZI</name>
<feature type="compositionally biased region" description="Low complexity" evidence="1">
    <location>
        <begin position="570"/>
        <end position="581"/>
    </location>
</feature>
<evidence type="ECO:0008006" key="4">
    <source>
        <dbReference type="Google" id="ProtNLM"/>
    </source>
</evidence>
<feature type="compositionally biased region" description="Acidic residues" evidence="1">
    <location>
        <begin position="757"/>
        <end position="769"/>
    </location>
</feature>
<gene>
    <name evidence="2" type="ORF">K432DRAFT_405354</name>
</gene>
<feature type="compositionally biased region" description="Polar residues" evidence="1">
    <location>
        <begin position="49"/>
        <end position="72"/>
    </location>
</feature>
<dbReference type="Gene3D" id="3.30.710.10">
    <property type="entry name" value="Potassium Channel Kv1.1, Chain A"/>
    <property type="match status" value="2"/>
</dbReference>
<dbReference type="PANTHER" id="PTHR31758">
    <property type="entry name" value="BTB/POZ DOMAIN-CONTAINING PROTEIN YLR108C"/>
    <property type="match status" value="1"/>
</dbReference>
<feature type="compositionally biased region" description="Polar residues" evidence="1">
    <location>
        <begin position="156"/>
        <end position="170"/>
    </location>
</feature>
<dbReference type="AlphaFoldDB" id="A0A8E2JES0"/>
<feature type="region of interest" description="Disordered" evidence="1">
    <location>
        <begin position="154"/>
        <end position="294"/>
    </location>
</feature>
<dbReference type="SUPFAM" id="SSF54695">
    <property type="entry name" value="POZ domain"/>
    <property type="match status" value="1"/>
</dbReference>
<dbReference type="EMBL" id="KV744992">
    <property type="protein sequence ID" value="OCK79697.1"/>
    <property type="molecule type" value="Genomic_DNA"/>
</dbReference>
<feature type="compositionally biased region" description="Polar residues" evidence="1">
    <location>
        <begin position="196"/>
        <end position="214"/>
    </location>
</feature>
<dbReference type="PANTHER" id="PTHR31758:SF2">
    <property type="entry name" value="BTB_POZ DOMAIN-CONTAINING PROTEIN YLR108C"/>
    <property type="match status" value="1"/>
</dbReference>